<sequence>MEMPVVFLNQMILSQSRELDEGVGYFSSHSSHLYSVGAMVLSGLCTRGDRWRREKKECPDIFLQKMITPLSGL</sequence>
<evidence type="ECO:0000313" key="1">
    <source>
        <dbReference type="EMBL" id="MDE4908859.1"/>
    </source>
</evidence>
<accession>A0A9Q4PWN9</accession>
<dbReference type="RefSeq" id="WP_274925470.1">
    <property type="nucleotide sequence ID" value="NZ_JAKELO010000002.1"/>
</dbReference>
<keyword evidence="2" id="KW-1185">Reference proteome</keyword>
<reference evidence="1" key="1">
    <citation type="submission" date="2022-01" db="EMBL/GenBank/DDBJ databases">
        <title>Draft genome of Methanogenium marinum DSM 15558.</title>
        <authorList>
            <person name="Chen S.-C."/>
            <person name="You Y.-T."/>
        </authorList>
    </citation>
    <scope>NUCLEOTIDE SEQUENCE</scope>
    <source>
        <strain evidence="1">DSM 15558</strain>
    </source>
</reference>
<name>A0A9Q4PWN9_9EURY</name>
<gene>
    <name evidence="1" type="ORF">L0665_09600</name>
</gene>
<dbReference type="AlphaFoldDB" id="A0A9Q4PWN9"/>
<dbReference type="Proteomes" id="UP001143747">
    <property type="component" value="Unassembled WGS sequence"/>
</dbReference>
<comment type="caution">
    <text evidence="1">The sequence shown here is derived from an EMBL/GenBank/DDBJ whole genome shotgun (WGS) entry which is preliminary data.</text>
</comment>
<dbReference type="EMBL" id="JAKELO010000002">
    <property type="protein sequence ID" value="MDE4908859.1"/>
    <property type="molecule type" value="Genomic_DNA"/>
</dbReference>
<evidence type="ECO:0000313" key="2">
    <source>
        <dbReference type="Proteomes" id="UP001143747"/>
    </source>
</evidence>
<organism evidence="1 2">
    <name type="scientific">Methanogenium marinum</name>
    <dbReference type="NCBI Taxonomy" id="348610"/>
    <lineage>
        <taxon>Archaea</taxon>
        <taxon>Methanobacteriati</taxon>
        <taxon>Methanobacteriota</taxon>
        <taxon>Stenosarchaea group</taxon>
        <taxon>Methanomicrobia</taxon>
        <taxon>Methanomicrobiales</taxon>
        <taxon>Methanomicrobiaceae</taxon>
        <taxon>Methanogenium</taxon>
    </lineage>
</organism>
<proteinExistence type="predicted"/>
<protein>
    <submittedName>
        <fullName evidence="1">Uncharacterized protein</fullName>
    </submittedName>
</protein>